<comment type="similarity">
    <text evidence="2">Belongs to the GMC oxidoreductase family.</text>
</comment>
<proteinExistence type="inferred from homology"/>
<keyword evidence="7" id="KW-1185">Reference proteome</keyword>
<comment type="caution">
    <text evidence="6">The sequence shown here is derived from an EMBL/GenBank/DDBJ whole genome shotgun (WGS) entry which is preliminary data.</text>
</comment>
<dbReference type="InterPro" id="IPR012132">
    <property type="entry name" value="GMC_OxRdtase"/>
</dbReference>
<dbReference type="PANTHER" id="PTHR11552:SF147">
    <property type="entry name" value="CHOLINE DEHYDROGENASE, MITOCHONDRIAL"/>
    <property type="match status" value="1"/>
</dbReference>
<accession>A0A395IW13</accession>
<keyword evidence="3" id="KW-0285">Flavoprotein</keyword>
<dbReference type="Pfam" id="PF00732">
    <property type="entry name" value="GMC_oxred_N"/>
    <property type="match status" value="2"/>
</dbReference>
<dbReference type="Gene3D" id="3.30.560.10">
    <property type="entry name" value="Glucose Oxidase, domain 3"/>
    <property type="match status" value="2"/>
</dbReference>
<organism evidence="6 7">
    <name type="scientific">Monilinia fructigena</name>
    <dbReference type="NCBI Taxonomy" id="38457"/>
    <lineage>
        <taxon>Eukaryota</taxon>
        <taxon>Fungi</taxon>
        <taxon>Dikarya</taxon>
        <taxon>Ascomycota</taxon>
        <taxon>Pezizomycotina</taxon>
        <taxon>Leotiomycetes</taxon>
        <taxon>Helotiales</taxon>
        <taxon>Sclerotiniaceae</taxon>
        <taxon>Monilinia</taxon>
    </lineage>
</organism>
<evidence type="ECO:0000256" key="3">
    <source>
        <dbReference type="ARBA" id="ARBA00022630"/>
    </source>
</evidence>
<evidence type="ECO:0000256" key="2">
    <source>
        <dbReference type="ARBA" id="ARBA00010790"/>
    </source>
</evidence>
<protein>
    <recommendedName>
        <fullName evidence="5">Glucose-methanol-choline oxidoreductase N-terminal domain-containing protein</fullName>
    </recommendedName>
</protein>
<dbReference type="InterPro" id="IPR000172">
    <property type="entry name" value="GMC_OxRdtase_N"/>
</dbReference>
<dbReference type="AlphaFoldDB" id="A0A395IW13"/>
<dbReference type="Gene3D" id="3.50.50.60">
    <property type="entry name" value="FAD/NAD(P)-binding domain"/>
    <property type="match status" value="2"/>
</dbReference>
<dbReference type="GO" id="GO:0050660">
    <property type="term" value="F:flavin adenine dinucleotide binding"/>
    <property type="evidence" value="ECO:0007669"/>
    <property type="project" value="InterPro"/>
</dbReference>
<evidence type="ECO:0000259" key="5">
    <source>
        <dbReference type="PROSITE" id="PS00624"/>
    </source>
</evidence>
<evidence type="ECO:0000256" key="4">
    <source>
        <dbReference type="ARBA" id="ARBA00022827"/>
    </source>
</evidence>
<dbReference type="PROSITE" id="PS00624">
    <property type="entry name" value="GMC_OXRED_2"/>
    <property type="match status" value="1"/>
</dbReference>
<feature type="domain" description="Glucose-methanol-choline oxidoreductase N-terminal" evidence="5">
    <location>
        <begin position="217"/>
        <end position="231"/>
    </location>
</feature>
<dbReference type="GO" id="GO:0016614">
    <property type="term" value="F:oxidoreductase activity, acting on CH-OH group of donors"/>
    <property type="evidence" value="ECO:0007669"/>
    <property type="project" value="InterPro"/>
</dbReference>
<evidence type="ECO:0000313" key="6">
    <source>
        <dbReference type="EMBL" id="RAL63898.1"/>
    </source>
</evidence>
<dbReference type="InterPro" id="IPR036188">
    <property type="entry name" value="FAD/NAD-bd_sf"/>
</dbReference>
<sequence>MSITVEPQEMGYDYIVCGGGTSGVVVAARLAEDPSNSVLVIEAGENNSLLENTIMVVVDEPSPGANNRQVKVSRGKFLGGSSGVNGTLCIRGTPQDYDDWEMPGWSGEEAPISNMILESMEDQGLPLHPDMFSTGETSNGCGHAPRSVYKGDRTTSANYLANKGLNLAIKTNTTVDKVILDNQVFSHDPRATAVEVIEKDGTEKEIRARKEIIISGGAYCSPIILMRSGIGPKSELESHGIDCQVDLPGVGKNLMDHLIVFIFYETTKPKITKDYLLYRPNSLVEAYRQWKEEKRGPLSTFPFGVFAYSRLDKRLASEPAWVSAPRQPGRDPMGLTKSQPNIELFTTECYVGPKQYNQFPDGEKISCILHYC</sequence>
<dbReference type="EMBL" id="QKRW01000016">
    <property type="protein sequence ID" value="RAL63898.1"/>
    <property type="molecule type" value="Genomic_DNA"/>
</dbReference>
<reference evidence="6 7" key="1">
    <citation type="submission" date="2018-06" db="EMBL/GenBank/DDBJ databases">
        <title>Genome Sequence of the Brown Rot Fungal Pathogen Monilinia fructigena.</title>
        <authorList>
            <person name="Landi L."/>
            <person name="De Miccolis Angelini R.M."/>
            <person name="Pollastro S."/>
            <person name="Abate D."/>
            <person name="Faretra F."/>
            <person name="Romanazzi G."/>
        </authorList>
    </citation>
    <scope>NUCLEOTIDE SEQUENCE [LARGE SCALE GENOMIC DNA]</scope>
    <source>
        <strain evidence="6 7">Mfrg269</strain>
    </source>
</reference>
<name>A0A395IW13_9HELO</name>
<dbReference type="OrthoDB" id="269227at2759"/>
<dbReference type="SUPFAM" id="SSF51905">
    <property type="entry name" value="FAD/NAD(P)-binding domain"/>
    <property type="match status" value="1"/>
</dbReference>
<evidence type="ECO:0000256" key="1">
    <source>
        <dbReference type="ARBA" id="ARBA00001974"/>
    </source>
</evidence>
<dbReference type="PANTHER" id="PTHR11552">
    <property type="entry name" value="GLUCOSE-METHANOL-CHOLINE GMC OXIDOREDUCTASE"/>
    <property type="match status" value="1"/>
</dbReference>
<gene>
    <name evidence="6" type="ORF">DID88_003086</name>
</gene>
<evidence type="ECO:0000313" key="7">
    <source>
        <dbReference type="Proteomes" id="UP000249056"/>
    </source>
</evidence>
<comment type="cofactor">
    <cofactor evidence="1">
        <name>FAD</name>
        <dbReference type="ChEBI" id="CHEBI:57692"/>
    </cofactor>
</comment>
<keyword evidence="4" id="KW-0274">FAD</keyword>
<dbReference type="Proteomes" id="UP000249056">
    <property type="component" value="Unassembled WGS sequence"/>
</dbReference>